<dbReference type="GeneID" id="37270963"/>
<dbReference type="RefSeq" id="XP_025595455.1">
    <property type="nucleotide sequence ID" value="XM_025743419.1"/>
</dbReference>
<dbReference type="EMBL" id="KZ819306">
    <property type="protein sequence ID" value="PWN95176.1"/>
    <property type="molecule type" value="Genomic_DNA"/>
</dbReference>
<proteinExistence type="predicted"/>
<keyword evidence="2" id="KW-1185">Reference proteome</keyword>
<gene>
    <name evidence="1" type="ORF">FA09DRAFT_332347</name>
</gene>
<accession>A0A316Z1D0</accession>
<organism evidence="1 2">
    <name type="scientific">Tilletiopsis washingtonensis</name>
    <dbReference type="NCBI Taxonomy" id="58919"/>
    <lineage>
        <taxon>Eukaryota</taxon>
        <taxon>Fungi</taxon>
        <taxon>Dikarya</taxon>
        <taxon>Basidiomycota</taxon>
        <taxon>Ustilaginomycotina</taxon>
        <taxon>Exobasidiomycetes</taxon>
        <taxon>Entylomatales</taxon>
        <taxon>Entylomatales incertae sedis</taxon>
        <taxon>Tilletiopsis</taxon>
    </lineage>
</organism>
<dbReference type="AlphaFoldDB" id="A0A316Z1D0"/>
<dbReference type="Proteomes" id="UP000245946">
    <property type="component" value="Unassembled WGS sequence"/>
</dbReference>
<name>A0A316Z1D0_9BASI</name>
<evidence type="ECO:0000313" key="2">
    <source>
        <dbReference type="Proteomes" id="UP000245946"/>
    </source>
</evidence>
<sequence length="79" mass="7961">MSPSAAAGASASARNATYATRLASLSGSCRRPMREGSAALHGHAMAVSCCTSVTRAAPSLQGCSCFPRDAGKAESRLLC</sequence>
<evidence type="ECO:0000313" key="1">
    <source>
        <dbReference type="EMBL" id="PWN95176.1"/>
    </source>
</evidence>
<protein>
    <submittedName>
        <fullName evidence="1">Uncharacterized protein</fullName>
    </submittedName>
</protein>
<reference evidence="1 2" key="1">
    <citation type="journal article" date="2018" name="Mol. Biol. Evol.">
        <title>Broad Genomic Sampling Reveals a Smut Pathogenic Ancestry of the Fungal Clade Ustilaginomycotina.</title>
        <authorList>
            <person name="Kijpornyongpan T."/>
            <person name="Mondo S.J."/>
            <person name="Barry K."/>
            <person name="Sandor L."/>
            <person name="Lee J."/>
            <person name="Lipzen A."/>
            <person name="Pangilinan J."/>
            <person name="LaButti K."/>
            <person name="Hainaut M."/>
            <person name="Henrissat B."/>
            <person name="Grigoriev I.V."/>
            <person name="Spatafora J.W."/>
            <person name="Aime M.C."/>
        </authorList>
    </citation>
    <scope>NUCLEOTIDE SEQUENCE [LARGE SCALE GENOMIC DNA]</scope>
    <source>
        <strain evidence="1 2">MCA 4186</strain>
    </source>
</reference>